<name>A0ABZ0AYX6_9BURK</name>
<dbReference type="Gene3D" id="1.20.120.1490">
    <property type="match status" value="1"/>
</dbReference>
<reference evidence="1 2" key="1">
    <citation type="submission" date="2023-08" db="EMBL/GenBank/DDBJ databases">
        <title>Rhodoferax potami sp. nov. and Rhodoferax mekongensis sp. nov., isolated from the Mekong River in Thailand.</title>
        <authorList>
            <person name="Kitikhun S."/>
            <person name="Charoenyingcharoen P."/>
            <person name="Siriarchawattana P."/>
            <person name="Likhitrattanapisal S."/>
            <person name="Nilsakha T."/>
            <person name="Chanpet A."/>
            <person name="Rattanawaree P."/>
            <person name="Ingsriswang S."/>
        </authorList>
    </citation>
    <scope>NUCLEOTIDE SEQUENCE [LARGE SCALE GENOMIC DNA]</scope>
    <source>
        <strain evidence="1 2">TBRC 17307</strain>
    </source>
</reference>
<accession>A0ABZ0AYX6</accession>
<gene>
    <name evidence="1" type="ORF">RAN89_18335</name>
</gene>
<evidence type="ECO:0000313" key="1">
    <source>
        <dbReference type="EMBL" id="WNO04823.1"/>
    </source>
</evidence>
<sequence length="161" mass="17764">MTNFFLRSHAKRTLIGAVTALVLVGGLAACGHRPHDFGANMSAEQYATQRDRMVDKLGGKLDLNADQKKLLALVGDKMFEQRLALIGQTQDPRAEMKALVAGDKFDATRAQTLINDKTAAIQTKSPEVIAAMANFYNSLNPAQQQRVRDYMDGRGHWFSRG</sequence>
<proteinExistence type="predicted"/>
<dbReference type="PROSITE" id="PS51257">
    <property type="entry name" value="PROKAR_LIPOPROTEIN"/>
    <property type="match status" value="1"/>
</dbReference>
<dbReference type="Proteomes" id="UP001302257">
    <property type="component" value="Chromosome"/>
</dbReference>
<organism evidence="1 2">
    <name type="scientific">Rhodoferax mekongensis</name>
    <dbReference type="NCBI Taxonomy" id="3068341"/>
    <lineage>
        <taxon>Bacteria</taxon>
        <taxon>Pseudomonadati</taxon>
        <taxon>Pseudomonadota</taxon>
        <taxon>Betaproteobacteria</taxon>
        <taxon>Burkholderiales</taxon>
        <taxon>Comamonadaceae</taxon>
        <taxon>Rhodoferax</taxon>
    </lineage>
</organism>
<dbReference type="Pfam" id="PF07813">
    <property type="entry name" value="LTXXQ"/>
    <property type="match status" value="1"/>
</dbReference>
<protein>
    <submittedName>
        <fullName evidence="1">Spy/CpxP family protein refolding chaperone</fullName>
    </submittedName>
</protein>
<evidence type="ECO:0000313" key="2">
    <source>
        <dbReference type="Proteomes" id="UP001302257"/>
    </source>
</evidence>
<dbReference type="InterPro" id="IPR012899">
    <property type="entry name" value="LTXXQ"/>
</dbReference>
<dbReference type="EMBL" id="CP132507">
    <property type="protein sequence ID" value="WNO04823.1"/>
    <property type="molecule type" value="Genomic_DNA"/>
</dbReference>
<keyword evidence="2" id="KW-1185">Reference proteome</keyword>
<dbReference type="RefSeq" id="WP_313867646.1">
    <property type="nucleotide sequence ID" value="NZ_CP132507.1"/>
</dbReference>